<organism evidence="1 2">
    <name type="scientific">Trifolium medium</name>
    <dbReference type="NCBI Taxonomy" id="97028"/>
    <lineage>
        <taxon>Eukaryota</taxon>
        <taxon>Viridiplantae</taxon>
        <taxon>Streptophyta</taxon>
        <taxon>Embryophyta</taxon>
        <taxon>Tracheophyta</taxon>
        <taxon>Spermatophyta</taxon>
        <taxon>Magnoliopsida</taxon>
        <taxon>eudicotyledons</taxon>
        <taxon>Gunneridae</taxon>
        <taxon>Pentapetalae</taxon>
        <taxon>rosids</taxon>
        <taxon>fabids</taxon>
        <taxon>Fabales</taxon>
        <taxon>Fabaceae</taxon>
        <taxon>Papilionoideae</taxon>
        <taxon>50 kb inversion clade</taxon>
        <taxon>NPAAA clade</taxon>
        <taxon>Hologalegina</taxon>
        <taxon>IRL clade</taxon>
        <taxon>Trifolieae</taxon>
        <taxon>Trifolium</taxon>
    </lineage>
</organism>
<accession>A0A392U6R5</accession>
<name>A0A392U6R5_9FABA</name>
<proteinExistence type="predicted"/>
<feature type="non-terminal residue" evidence="1">
    <location>
        <position position="70"/>
    </location>
</feature>
<sequence length="70" mass="8348">MKVTMEELEEGLTELAMKKEEPRPKVKDFNGEDLWVRRWGRFQKVAVKTQLGINKIEVKKPHRPNLKIKF</sequence>
<evidence type="ECO:0000313" key="2">
    <source>
        <dbReference type="Proteomes" id="UP000265520"/>
    </source>
</evidence>
<dbReference type="AlphaFoldDB" id="A0A392U6R5"/>
<dbReference type="Proteomes" id="UP000265520">
    <property type="component" value="Unassembled WGS sequence"/>
</dbReference>
<comment type="caution">
    <text evidence="1">The sequence shown here is derived from an EMBL/GenBank/DDBJ whole genome shotgun (WGS) entry which is preliminary data.</text>
</comment>
<protein>
    <submittedName>
        <fullName evidence="1">Uncharacterized protein</fullName>
    </submittedName>
</protein>
<evidence type="ECO:0000313" key="1">
    <source>
        <dbReference type="EMBL" id="MCI68096.1"/>
    </source>
</evidence>
<dbReference type="EMBL" id="LXQA010730473">
    <property type="protein sequence ID" value="MCI68096.1"/>
    <property type="molecule type" value="Genomic_DNA"/>
</dbReference>
<reference evidence="1 2" key="1">
    <citation type="journal article" date="2018" name="Front. Plant Sci.">
        <title>Red Clover (Trifolium pratense) and Zigzag Clover (T. medium) - A Picture of Genomic Similarities and Differences.</title>
        <authorList>
            <person name="Dluhosova J."/>
            <person name="Istvanek J."/>
            <person name="Nedelnik J."/>
            <person name="Repkova J."/>
        </authorList>
    </citation>
    <scope>NUCLEOTIDE SEQUENCE [LARGE SCALE GENOMIC DNA]</scope>
    <source>
        <strain evidence="2">cv. 10/8</strain>
        <tissue evidence="1">Leaf</tissue>
    </source>
</reference>
<keyword evidence="2" id="KW-1185">Reference proteome</keyword>